<reference evidence="3 4" key="1">
    <citation type="submission" date="2019-06" db="EMBL/GenBank/DDBJ databases">
        <authorList>
            <person name="Broberg M."/>
        </authorList>
    </citation>
    <scope>NUCLEOTIDE SEQUENCE [LARGE SCALE GENOMIC DNA]</scope>
</reference>
<feature type="compositionally biased region" description="Basic and acidic residues" evidence="1">
    <location>
        <begin position="358"/>
        <end position="398"/>
    </location>
</feature>
<feature type="compositionally biased region" description="Polar residues" evidence="1">
    <location>
        <begin position="533"/>
        <end position="544"/>
    </location>
</feature>
<organism evidence="3 4">
    <name type="scientific">Bionectria ochroleuca</name>
    <name type="common">Gliocladium roseum</name>
    <dbReference type="NCBI Taxonomy" id="29856"/>
    <lineage>
        <taxon>Eukaryota</taxon>
        <taxon>Fungi</taxon>
        <taxon>Dikarya</taxon>
        <taxon>Ascomycota</taxon>
        <taxon>Pezizomycotina</taxon>
        <taxon>Sordariomycetes</taxon>
        <taxon>Hypocreomycetidae</taxon>
        <taxon>Hypocreales</taxon>
        <taxon>Bionectriaceae</taxon>
        <taxon>Clonostachys</taxon>
    </lineage>
</organism>
<feature type="compositionally biased region" description="Acidic residues" evidence="1">
    <location>
        <begin position="283"/>
        <end position="299"/>
    </location>
</feature>
<comment type="caution">
    <text evidence="3">The sequence shown here is derived from an EMBL/GenBank/DDBJ whole genome shotgun (WGS) entry which is preliminary data.</text>
</comment>
<feature type="region of interest" description="Disordered" evidence="1">
    <location>
        <begin position="1"/>
        <end position="51"/>
    </location>
</feature>
<protein>
    <recommendedName>
        <fullName evidence="2">DUF2293 domain-containing protein</fullName>
    </recommendedName>
</protein>
<accession>A0ABY6UYH2</accession>
<dbReference type="EMBL" id="CABFNS010000929">
    <property type="protein sequence ID" value="VUC36480.1"/>
    <property type="molecule type" value="Genomic_DNA"/>
</dbReference>
<evidence type="ECO:0000313" key="3">
    <source>
        <dbReference type="EMBL" id="VUC36480.1"/>
    </source>
</evidence>
<gene>
    <name evidence="3" type="ORF">CLO192961_LOCUS446594</name>
</gene>
<feature type="region of interest" description="Disordered" evidence="1">
    <location>
        <begin position="282"/>
        <end position="483"/>
    </location>
</feature>
<feature type="region of interest" description="Disordered" evidence="1">
    <location>
        <begin position="773"/>
        <end position="817"/>
    </location>
</feature>
<proteinExistence type="predicted"/>
<feature type="compositionally biased region" description="Basic and acidic residues" evidence="1">
    <location>
        <begin position="546"/>
        <end position="560"/>
    </location>
</feature>
<keyword evidence="4" id="KW-1185">Reference proteome</keyword>
<dbReference type="PANTHER" id="PTHR38113:SF1">
    <property type="entry name" value="DUF2293 DOMAIN-CONTAINING PROTEIN"/>
    <property type="match status" value="1"/>
</dbReference>
<dbReference type="PANTHER" id="PTHR38113">
    <property type="match status" value="1"/>
</dbReference>
<evidence type="ECO:0000256" key="1">
    <source>
        <dbReference type="SAM" id="MobiDB-lite"/>
    </source>
</evidence>
<dbReference type="InterPro" id="IPR018744">
    <property type="entry name" value="DUF2293"/>
</dbReference>
<feature type="region of interest" description="Disordered" evidence="1">
    <location>
        <begin position="516"/>
        <end position="562"/>
    </location>
</feature>
<name>A0ABY6UYH2_BIOOC</name>
<feature type="domain" description="DUF2293" evidence="2">
    <location>
        <begin position="174"/>
        <end position="261"/>
    </location>
</feature>
<evidence type="ECO:0000259" key="2">
    <source>
        <dbReference type="Pfam" id="PF10056"/>
    </source>
</evidence>
<sequence>MGREKRNMQSAASSGPKERHRRNQRSQWDPKAPMPQGFVAKPSIPKTKSKHHSYFEFVENEDKKKKLEFQVTTKTTPPPGFEFVPSGNPELTTACKELSREKDAMIFITTNNEDPNNLSHHVHRIGHHIRETIVEEARSGLSYIPTQPVSDPDGKPVPLPNSQDEYTAQANASILDFFPRIPNTDRQTILMQSFNLSSKKQHPKPVGLCSDIPLSRRVQLAVLAHIRHTHTRYDELLKETSWINARKVVEGLCLDILVKWRGDEETGRDQLDEILREVVVISDSEDEDGDDGQTEESSAEEITMTSAGKPLDLAGSVPFQTVTKALSHSRHKRNGSSVSARPGAEPGGVLKSRTTTTGRKEQRGFKRYRAWEEAIQRNREGHEPPPRDYEKPVIERRTPYSGSGVQRDKKDKRTLLGSLGTVPHPNGFVPKHHRRSVSGSGLDVPPRPRSTSLAFSPRERRATPVAREPAPSNSVSRIQSPLGPRLQDMLVRSIEPASPEVMQPSFVRALPPRVQHSPSRASLKQRPVRVSSPWESSPRATTVYTERPEQGERHPIDPLPRRHLGYGEPSRDFHSPQPNDFVRIGPRPPTYPDEASMYGARTSSVIPNRTIFVDAGKPGSRHHPIVMEDRGGFYERVPLNPQPYRPAPVNGEVWPSHPSHAQGREIEPLRIIPQENDPRAMRDNRSIRDPEAIPVTGLRTIPQEPYPRLVPEDHNEQQWSHNRNFYDTAPRSPAQNYRRRIEPETGASRAGEAIAQPPYHYTQHYSGMIPADELRDPQRYHPNPFHRPPSAPARGRTPHLNQQARLPVPENDIIVLD</sequence>
<evidence type="ECO:0000313" key="4">
    <source>
        <dbReference type="Proteomes" id="UP000766486"/>
    </source>
</evidence>
<dbReference type="Pfam" id="PF10056">
    <property type="entry name" value="DUF2293"/>
    <property type="match status" value="1"/>
</dbReference>
<dbReference type="Proteomes" id="UP000766486">
    <property type="component" value="Unassembled WGS sequence"/>
</dbReference>